<feature type="transmembrane region" description="Helical" evidence="1">
    <location>
        <begin position="43"/>
        <end position="67"/>
    </location>
</feature>
<keyword evidence="3" id="KW-1185">Reference proteome</keyword>
<dbReference type="EMBL" id="BTSY01000004">
    <property type="protein sequence ID" value="GMT23436.1"/>
    <property type="molecule type" value="Genomic_DNA"/>
</dbReference>
<dbReference type="PANTHER" id="PTHR34851">
    <property type="entry name" value="PROTEIN CBG05235-RELATED"/>
    <property type="match status" value="1"/>
</dbReference>
<organism evidence="2 3">
    <name type="scientific">Pristionchus fissidentatus</name>
    <dbReference type="NCBI Taxonomy" id="1538716"/>
    <lineage>
        <taxon>Eukaryota</taxon>
        <taxon>Metazoa</taxon>
        <taxon>Ecdysozoa</taxon>
        <taxon>Nematoda</taxon>
        <taxon>Chromadorea</taxon>
        <taxon>Rhabditida</taxon>
        <taxon>Rhabditina</taxon>
        <taxon>Diplogasteromorpha</taxon>
        <taxon>Diplogasteroidea</taxon>
        <taxon>Neodiplogasteridae</taxon>
        <taxon>Pristionchus</taxon>
    </lineage>
</organism>
<protein>
    <submittedName>
        <fullName evidence="2">Uncharacterized protein</fullName>
    </submittedName>
</protein>
<keyword evidence="1" id="KW-0472">Membrane</keyword>
<name>A0AAV5VY38_9BILA</name>
<evidence type="ECO:0000313" key="2">
    <source>
        <dbReference type="EMBL" id="GMT23436.1"/>
    </source>
</evidence>
<proteinExistence type="predicted"/>
<keyword evidence="1" id="KW-1133">Transmembrane helix</keyword>
<accession>A0AAV5VY38</accession>
<evidence type="ECO:0000256" key="1">
    <source>
        <dbReference type="SAM" id="Phobius"/>
    </source>
</evidence>
<dbReference type="PANTHER" id="PTHR34851:SF5">
    <property type="entry name" value="MARVEL DOMAIN-CONTAINING PROTEIN"/>
    <property type="match status" value="1"/>
</dbReference>
<feature type="non-terminal residue" evidence="2">
    <location>
        <position position="79"/>
    </location>
</feature>
<feature type="transmembrane region" description="Helical" evidence="1">
    <location>
        <begin position="12"/>
        <end position="37"/>
    </location>
</feature>
<dbReference type="Proteomes" id="UP001432322">
    <property type="component" value="Unassembled WGS sequence"/>
</dbReference>
<keyword evidence="1" id="KW-0812">Transmembrane</keyword>
<comment type="caution">
    <text evidence="2">The sequence shown here is derived from an EMBL/GenBank/DDBJ whole genome shotgun (WGS) entry which is preliminary data.</text>
</comment>
<dbReference type="AlphaFoldDB" id="A0AAV5VY38"/>
<sequence>MSKRCCCGIFSITTGAQILAALAILSSIGSIISAIVLGGQHTAASRMATGISGVLEFAAATLVFIAIRRRKSLFMTPML</sequence>
<evidence type="ECO:0000313" key="3">
    <source>
        <dbReference type="Proteomes" id="UP001432322"/>
    </source>
</evidence>
<gene>
    <name evidence="2" type="ORF">PFISCL1PPCAC_14733</name>
</gene>
<reference evidence="2" key="1">
    <citation type="submission" date="2023-10" db="EMBL/GenBank/DDBJ databases">
        <title>Genome assembly of Pristionchus species.</title>
        <authorList>
            <person name="Yoshida K."/>
            <person name="Sommer R.J."/>
        </authorList>
    </citation>
    <scope>NUCLEOTIDE SEQUENCE</scope>
    <source>
        <strain evidence="2">RS5133</strain>
    </source>
</reference>